<gene>
    <name evidence="9" type="primary">A08p036340.1_BraROA</name>
    <name evidence="9" type="ORF">IGI04_032116</name>
</gene>
<feature type="region of interest" description="Disordered" evidence="6">
    <location>
        <begin position="1507"/>
        <end position="1533"/>
    </location>
</feature>
<feature type="domain" description="Peptide methionine sulphoxide reductase MsrA" evidence="7">
    <location>
        <begin position="1184"/>
        <end position="1222"/>
    </location>
</feature>
<feature type="compositionally biased region" description="Basic and acidic residues" evidence="6">
    <location>
        <begin position="765"/>
        <end position="783"/>
    </location>
</feature>
<feature type="region of interest" description="Disordered" evidence="6">
    <location>
        <begin position="1"/>
        <end position="27"/>
    </location>
</feature>
<feature type="domain" description="DUF220" evidence="8">
    <location>
        <begin position="590"/>
        <end position="660"/>
    </location>
</feature>
<reference evidence="9 10" key="1">
    <citation type="submission" date="2021-03" db="EMBL/GenBank/DDBJ databases">
        <authorList>
            <person name="King G.J."/>
            <person name="Bancroft I."/>
            <person name="Baten A."/>
            <person name="Bloomfield J."/>
            <person name="Borpatragohain P."/>
            <person name="He Z."/>
            <person name="Irish N."/>
            <person name="Irwin J."/>
            <person name="Liu K."/>
            <person name="Mauleon R.P."/>
            <person name="Moore J."/>
            <person name="Morris R."/>
            <person name="Ostergaard L."/>
            <person name="Wang B."/>
            <person name="Wells R."/>
        </authorList>
    </citation>
    <scope>NUCLEOTIDE SEQUENCE [LARGE SCALE GENOMIC DNA]</scope>
    <source>
        <strain evidence="9">R-o-18</strain>
        <tissue evidence="9">Leaf</tissue>
    </source>
</reference>
<evidence type="ECO:0000256" key="2">
    <source>
        <dbReference type="ARBA" id="ARBA00012502"/>
    </source>
</evidence>
<evidence type="ECO:0000256" key="4">
    <source>
        <dbReference type="ARBA" id="ARBA00030643"/>
    </source>
</evidence>
<feature type="region of interest" description="Disordered" evidence="6">
    <location>
        <begin position="53"/>
        <end position="108"/>
    </location>
</feature>
<feature type="non-terminal residue" evidence="9">
    <location>
        <position position="1"/>
    </location>
</feature>
<feature type="region of interest" description="Disordered" evidence="6">
    <location>
        <begin position="243"/>
        <end position="268"/>
    </location>
</feature>
<feature type="domain" description="DUF220" evidence="8">
    <location>
        <begin position="1644"/>
        <end position="1715"/>
    </location>
</feature>
<comment type="caution">
    <text evidence="9">The sequence shown here is derived from an EMBL/GenBank/DDBJ whole genome shotgun (WGS) entry which is preliminary data.</text>
</comment>
<feature type="region of interest" description="Disordered" evidence="6">
    <location>
        <begin position="758"/>
        <end position="788"/>
    </location>
</feature>
<dbReference type="Gene3D" id="3.30.1060.10">
    <property type="entry name" value="Peptide methionine sulphoxide reductase MsrA"/>
    <property type="match status" value="1"/>
</dbReference>
<feature type="compositionally biased region" description="Acidic residues" evidence="6">
    <location>
        <begin position="257"/>
        <end position="268"/>
    </location>
</feature>
<evidence type="ECO:0000256" key="3">
    <source>
        <dbReference type="ARBA" id="ARBA00023002"/>
    </source>
</evidence>
<dbReference type="PANTHER" id="PTHR31385:SF5">
    <property type="entry name" value="F5O8.12 PROTEIN"/>
    <property type="match status" value="1"/>
</dbReference>
<name>A0ABQ7LX16_BRACM</name>
<keyword evidence="10" id="KW-1185">Reference proteome</keyword>
<dbReference type="Pfam" id="PF02713">
    <property type="entry name" value="DUF220"/>
    <property type="match status" value="4"/>
</dbReference>
<keyword evidence="3" id="KW-0560">Oxidoreductase</keyword>
<evidence type="ECO:0000259" key="8">
    <source>
        <dbReference type="Pfam" id="PF02713"/>
    </source>
</evidence>
<evidence type="ECO:0000313" key="9">
    <source>
        <dbReference type="EMBL" id="KAG5390575.1"/>
    </source>
</evidence>
<dbReference type="Pfam" id="PF01625">
    <property type="entry name" value="PMSR"/>
    <property type="match status" value="1"/>
</dbReference>
<dbReference type="EC" id="1.8.4.11" evidence="2"/>
<evidence type="ECO:0000259" key="7">
    <source>
        <dbReference type="Pfam" id="PF01625"/>
    </source>
</evidence>
<protein>
    <recommendedName>
        <fullName evidence="2">peptide-methionine (S)-S-oxide reductase</fullName>
        <ecNumber evidence="2">1.8.4.11</ecNumber>
    </recommendedName>
    <alternativeName>
        <fullName evidence="4">Peptide-methionine (S)-S-oxide reductase</fullName>
    </alternativeName>
</protein>
<dbReference type="SUPFAM" id="SSF55068">
    <property type="entry name" value="Peptide methionine sulfoxide reductase"/>
    <property type="match status" value="1"/>
</dbReference>
<feature type="domain" description="DUF220" evidence="8">
    <location>
        <begin position="1404"/>
        <end position="1476"/>
    </location>
</feature>
<dbReference type="Proteomes" id="UP000823674">
    <property type="component" value="Chromosome A08"/>
</dbReference>
<proteinExistence type="inferred from homology"/>
<dbReference type="InterPro" id="IPR036509">
    <property type="entry name" value="Met_Sox_Rdtase_MsrA_sf"/>
</dbReference>
<feature type="domain" description="DUF220" evidence="8">
    <location>
        <begin position="906"/>
        <end position="972"/>
    </location>
</feature>
<evidence type="ECO:0000256" key="5">
    <source>
        <dbReference type="SAM" id="Coils"/>
    </source>
</evidence>
<evidence type="ECO:0000313" key="10">
    <source>
        <dbReference type="Proteomes" id="UP000823674"/>
    </source>
</evidence>
<dbReference type="InterPro" id="IPR003863">
    <property type="entry name" value="DUF220"/>
</dbReference>
<evidence type="ECO:0000256" key="1">
    <source>
        <dbReference type="ARBA" id="ARBA00005591"/>
    </source>
</evidence>
<dbReference type="EMBL" id="JADBGQ010000007">
    <property type="protein sequence ID" value="KAG5390575.1"/>
    <property type="molecule type" value="Genomic_DNA"/>
</dbReference>
<organism evidence="9 10">
    <name type="scientific">Brassica rapa subsp. trilocularis</name>
    <dbReference type="NCBI Taxonomy" id="1813537"/>
    <lineage>
        <taxon>Eukaryota</taxon>
        <taxon>Viridiplantae</taxon>
        <taxon>Streptophyta</taxon>
        <taxon>Embryophyta</taxon>
        <taxon>Tracheophyta</taxon>
        <taxon>Spermatophyta</taxon>
        <taxon>Magnoliopsida</taxon>
        <taxon>eudicotyledons</taxon>
        <taxon>Gunneridae</taxon>
        <taxon>Pentapetalae</taxon>
        <taxon>rosids</taxon>
        <taxon>malvids</taxon>
        <taxon>Brassicales</taxon>
        <taxon>Brassicaceae</taxon>
        <taxon>Brassiceae</taxon>
        <taxon>Brassica</taxon>
    </lineage>
</organism>
<keyword evidence="5" id="KW-0175">Coiled coil</keyword>
<feature type="compositionally biased region" description="Basic and acidic residues" evidence="6">
    <location>
        <begin position="1267"/>
        <end position="1282"/>
    </location>
</feature>
<evidence type="ECO:0000256" key="6">
    <source>
        <dbReference type="SAM" id="MobiDB-lite"/>
    </source>
</evidence>
<feature type="coiled-coil region" evidence="5">
    <location>
        <begin position="346"/>
        <end position="373"/>
    </location>
</feature>
<feature type="region of interest" description="Disordered" evidence="6">
    <location>
        <begin position="1260"/>
        <end position="1302"/>
    </location>
</feature>
<dbReference type="PANTHER" id="PTHR31385">
    <property type="entry name" value="PUTATIVE (DUF220)-RELATED"/>
    <property type="match status" value="1"/>
</dbReference>
<accession>A0ABQ7LX16</accession>
<feature type="compositionally biased region" description="Acidic residues" evidence="6">
    <location>
        <begin position="73"/>
        <end position="103"/>
    </location>
</feature>
<comment type="similarity">
    <text evidence="1">Belongs to the MsrA Met sulfoxide reductase family.</text>
</comment>
<feature type="compositionally biased region" description="Basic and acidic residues" evidence="6">
    <location>
        <begin position="725"/>
        <end position="735"/>
    </location>
</feature>
<dbReference type="InterPro" id="IPR002569">
    <property type="entry name" value="Met_Sox_Rdtase_MsrA_dom"/>
</dbReference>
<sequence length="1767" mass="203032">PRERERGSLGRRFVNGLHPPPPSSTSLSAALAHRSRLFLRLFAPRLRCFSSEETNGKMCSSGPGSPLVAKDDELPENPIGEEEESTEESIDELNSTEENDSGDEAASAVNPLSSDAAQILPLLQNLLLNNDIQRERLTGLFQLYAPAADTNANVNTEAQQTEWEAALSSQLQFLEQSVQMLEEELENQKKLNAQSQRERDSLRRRFACGLHPPPPSSTSLSAALAHRSRLFLRLFAPRLRCFSSEETNGTGSPENPIGEEEESLELNSTEEIDSGDEAANPMTSDAAQILPLLQNLLLNNDIQRERLTGLFQLFAPAAEDTNANVNTEDEQVEVLRVFLSSQTAREAALSSQVHFLEQRVQMLEEELENQKKLNAQWILVRGFTFTGSVAASERHDSKAMSGRFCAHALTSKEEVTRRELAPFQDQRRRQVLVLFNMFENKDVLPGFVVWINQTIQEPLKAEFKRLRNIKEQSLVKSLNKIEAETTYDKHRDEEKLERQLQSWRNNPSWIDQPPKVQVKTQNGSFCHLNVEVNVGLPPESVYNIFTHPDNKRYFKNIKECISRKVLMEEGPMQTVEVKQAAAWKFLWWAGTFPVHLIVQENRKNLTSKYKQEKTMFMKVFEGCWRVEPLFIDEHLCDRMKPKTLQDYDSCSNGRGRVGSKVTMDQMFQPSAILTPPPLSWYIRGITIKTTESMIEDLLAEAARLRGGGGGGHDDDGQGENGVVLEKSKDEHIKERWRSRRRSNGMRYTNRRMIWISKNSQQPLKAESKRSENVESKSVSEKDINNNAPANKKKKEYVYDEKEEMRQHILWYEEEKKHPWHNPPPKVKVTTKKGVYHMNLEVTIGAAPNMTFFWLTDPGSSSFFDMKNWRVLMKNIKRKVLTEDGPRRVIKVEKAVVHDFFSLTTIPIPLHLIVEENEKDLTKEKVMFMKVFEGNFKVEPVYVDQERLCKKKLPKDQEEYKKCSGGEGKTASKLTINQYFEPYPPFNLPPLSWYIRGSTIKASKNLLIALQNTSKIIRIAKLPEDYEEFRAKMNSRNENSKSQQNIPVQAAPGGFLTLQAAPGCFLMLNAVPGRFRLLHYIPNEGEVTVVDFRRIEALAVDLRRIEAPVVDRSKGAPEEEENPPEIMITVAEEPIAGAGSRLRWKSGRCSSVVEASLLRYWEARNVKPGVTVGIKCHTGFTKISKWIKANQQKNLEKKIVTEILPAKKFHKAEEYHQHYLSKGGKSGHAQSPSKSWFLEIRAIKMGVFPGFGSWISKNSQQPLKAKSKGSENVESKLVSEKDTNSNAPANKKKNRKEHYDEKEERIQHILWHEEEKKHPWQNPPPKVKVTTKKGVYHMNLEMTIGAAPELTYLWLIDSWGSHFYDEKKRRDLMKNISIKVLTEDGPRRVIKVEKAVVYDFFSLTSIPIPLHLIVEENEQDLTGKYKKEKVMLMKVFEGNYKLEPVYVDQERLCKKRLPKSQEEYKKCSGGQGNIATKLIINQYFEPYPPFNLPPLSWTRLRLYEVRKAESKRSENGESKSASEKDTNNAPAKKKEEVVYYDEKEDTRQEGLWHEAEKKHPWHNPPPKIKVTNKKGLYHMNIELTVGTTPNIVYYVLTESNPFFDRKKWRHLMKNTSRKVLKENGPRRIVMVEKAVAYDFLSLTTISIPIHLTMEENRKDLTTKYKKEKVLFMKEFHGNYKVEPIYVDQERLCKKRLPKSPEEYKKCSGGQGRIGSKLTINHYFQPYPPFSLPPLSWFIRGITIKTSKKLLNLLQDMAFSLRQAGPPSE</sequence>
<feature type="coiled-coil region" evidence="5">
    <location>
        <begin position="164"/>
        <end position="205"/>
    </location>
</feature>
<feature type="region of interest" description="Disordered" evidence="6">
    <location>
        <begin position="705"/>
        <end position="742"/>
    </location>
</feature>